<sequence length="219" mass="24660">MRQSATAKKIMVAAEALFAEQGFAETTMREITGAAKVNLAAVNYHFGSKKGLINAVAEKYLNPLAVSVQGAVEERQQAGPEGTISAEELLEILMRSLLQMGKSRQFALPVFMRLLELIYMKNQQELRDAMVSRYSAQFSPFIALLKQDSAVMADEEFFWRLHFLLGSIVFTLSNFQTLVAIEMREYERAAEIERTLHRMIPVLVAGLQARADHTPFTRI</sequence>
<gene>
    <name evidence="4" type="ORF">EHS89_06060</name>
</gene>
<dbReference type="InterPro" id="IPR009057">
    <property type="entry name" value="Homeodomain-like_sf"/>
</dbReference>
<proteinExistence type="predicted"/>
<dbReference type="InterPro" id="IPR036271">
    <property type="entry name" value="Tet_transcr_reg_TetR-rel_C_sf"/>
</dbReference>
<dbReference type="InterPro" id="IPR001647">
    <property type="entry name" value="HTH_TetR"/>
</dbReference>
<feature type="DNA-binding region" description="H-T-H motif" evidence="2">
    <location>
        <begin position="27"/>
        <end position="46"/>
    </location>
</feature>
<dbReference type="InterPro" id="IPR041586">
    <property type="entry name" value="PsrA_TetR_C"/>
</dbReference>
<comment type="caution">
    <text evidence="4">The sequence shown here is derived from an EMBL/GenBank/DDBJ whole genome shotgun (WGS) entry which is preliminary data.</text>
</comment>
<dbReference type="PANTHER" id="PTHR30055:SF235">
    <property type="entry name" value="TRANSCRIPTIONAL REGULATORY PROTEIN"/>
    <property type="match status" value="1"/>
</dbReference>
<dbReference type="Pfam" id="PF00440">
    <property type="entry name" value="TetR_N"/>
    <property type="match status" value="1"/>
</dbReference>
<dbReference type="PROSITE" id="PS50977">
    <property type="entry name" value="HTH_TETR_2"/>
    <property type="match status" value="1"/>
</dbReference>
<dbReference type="InterPro" id="IPR050109">
    <property type="entry name" value="HTH-type_TetR-like_transc_reg"/>
</dbReference>
<dbReference type="OrthoDB" id="2356263at2"/>
<dbReference type="GO" id="GO:0000976">
    <property type="term" value="F:transcription cis-regulatory region binding"/>
    <property type="evidence" value="ECO:0007669"/>
    <property type="project" value="TreeGrafter"/>
</dbReference>
<dbReference type="Proteomes" id="UP000267535">
    <property type="component" value="Unassembled WGS sequence"/>
</dbReference>
<name>A0A3P1SVR8_9GAMM</name>
<dbReference type="Gene3D" id="1.10.357.10">
    <property type="entry name" value="Tetracycline Repressor, domain 2"/>
    <property type="match status" value="1"/>
</dbReference>
<evidence type="ECO:0000256" key="2">
    <source>
        <dbReference type="PROSITE-ProRule" id="PRU00335"/>
    </source>
</evidence>
<dbReference type="RefSeq" id="WP_124925228.1">
    <property type="nucleotide sequence ID" value="NZ_BMOH01000003.1"/>
</dbReference>
<protein>
    <submittedName>
        <fullName evidence="4">TetR/AcrR family transcriptional regulator</fullName>
    </submittedName>
</protein>
<dbReference type="SUPFAM" id="SSF48498">
    <property type="entry name" value="Tetracyclin repressor-like, C-terminal domain"/>
    <property type="match status" value="1"/>
</dbReference>
<dbReference type="PROSITE" id="PS01081">
    <property type="entry name" value="HTH_TETR_1"/>
    <property type="match status" value="1"/>
</dbReference>
<dbReference type="EMBL" id="RQXV01000002">
    <property type="protein sequence ID" value="RRD00646.1"/>
    <property type="molecule type" value="Genomic_DNA"/>
</dbReference>
<reference evidence="4 5" key="1">
    <citation type="submission" date="2018-11" db="EMBL/GenBank/DDBJ databases">
        <title>The draft genome sequence of Amphritea balenae JAMM 1525T.</title>
        <authorList>
            <person name="Fang Z."/>
            <person name="Zhang Y."/>
            <person name="Han X."/>
        </authorList>
    </citation>
    <scope>NUCLEOTIDE SEQUENCE [LARGE SCALE GENOMIC DNA]</scope>
    <source>
        <strain evidence="4 5">JAMM 1525</strain>
    </source>
</reference>
<dbReference type="PANTHER" id="PTHR30055">
    <property type="entry name" value="HTH-TYPE TRANSCRIPTIONAL REGULATOR RUTR"/>
    <property type="match status" value="1"/>
</dbReference>
<evidence type="ECO:0000313" key="4">
    <source>
        <dbReference type="EMBL" id="RRD00646.1"/>
    </source>
</evidence>
<feature type="domain" description="HTH tetR-type" evidence="3">
    <location>
        <begin position="4"/>
        <end position="64"/>
    </location>
</feature>
<evidence type="ECO:0000313" key="5">
    <source>
        <dbReference type="Proteomes" id="UP000267535"/>
    </source>
</evidence>
<dbReference type="Pfam" id="PF17939">
    <property type="entry name" value="TetR_C_30"/>
    <property type="match status" value="1"/>
</dbReference>
<dbReference type="GO" id="GO:0003700">
    <property type="term" value="F:DNA-binding transcription factor activity"/>
    <property type="evidence" value="ECO:0007669"/>
    <property type="project" value="TreeGrafter"/>
</dbReference>
<keyword evidence="1 2" id="KW-0238">DNA-binding</keyword>
<evidence type="ECO:0000256" key="1">
    <source>
        <dbReference type="ARBA" id="ARBA00023125"/>
    </source>
</evidence>
<organism evidence="4 5">
    <name type="scientific">Amphritea balenae</name>
    <dbReference type="NCBI Taxonomy" id="452629"/>
    <lineage>
        <taxon>Bacteria</taxon>
        <taxon>Pseudomonadati</taxon>
        <taxon>Pseudomonadota</taxon>
        <taxon>Gammaproteobacteria</taxon>
        <taxon>Oceanospirillales</taxon>
        <taxon>Oceanospirillaceae</taxon>
        <taxon>Amphritea</taxon>
    </lineage>
</organism>
<dbReference type="InterPro" id="IPR023772">
    <property type="entry name" value="DNA-bd_HTH_TetR-type_CS"/>
</dbReference>
<evidence type="ECO:0000259" key="3">
    <source>
        <dbReference type="PROSITE" id="PS50977"/>
    </source>
</evidence>
<dbReference type="AlphaFoldDB" id="A0A3P1SVR8"/>
<accession>A0A3P1SVR8</accession>
<dbReference type="SUPFAM" id="SSF46689">
    <property type="entry name" value="Homeodomain-like"/>
    <property type="match status" value="1"/>
</dbReference>
<dbReference type="PRINTS" id="PR00455">
    <property type="entry name" value="HTHTETR"/>
</dbReference>
<keyword evidence="5" id="KW-1185">Reference proteome</keyword>